<proteinExistence type="predicted"/>
<reference evidence="2" key="1">
    <citation type="journal article" date="2020" name="Nature">
        <title>Giant virus diversity and host interactions through global metagenomics.</title>
        <authorList>
            <person name="Schulz F."/>
            <person name="Roux S."/>
            <person name="Paez-Espino D."/>
            <person name="Jungbluth S."/>
            <person name="Walsh D.A."/>
            <person name="Denef V.J."/>
            <person name="McMahon K.D."/>
            <person name="Konstantinidis K.T."/>
            <person name="Eloe-Fadrosh E.A."/>
            <person name="Kyrpides N.C."/>
            <person name="Woyke T."/>
        </authorList>
    </citation>
    <scope>NUCLEOTIDE SEQUENCE</scope>
    <source>
        <strain evidence="2">GVMAG-S-1101171-110</strain>
    </source>
</reference>
<name>A0A6C0K593_9ZZZZ</name>
<feature type="compositionally biased region" description="Basic residues" evidence="1">
    <location>
        <begin position="671"/>
        <end position="690"/>
    </location>
</feature>
<evidence type="ECO:0000256" key="1">
    <source>
        <dbReference type="SAM" id="MobiDB-lite"/>
    </source>
</evidence>
<protein>
    <submittedName>
        <fullName evidence="2">Uncharacterized protein</fullName>
    </submittedName>
</protein>
<feature type="region of interest" description="Disordered" evidence="1">
    <location>
        <begin position="663"/>
        <end position="690"/>
    </location>
</feature>
<dbReference type="EMBL" id="MN740798">
    <property type="protein sequence ID" value="QHU12321.1"/>
    <property type="molecule type" value="Genomic_DNA"/>
</dbReference>
<sequence>MADPIVYTNPINGNTITESQVLRHMNTIFGGGITIGSKIYNNLGDLNKLINRLDIEKDAKAGTNPVPAGTPSYYPVINKLFNNVHDGSAWSTKLHEIENAIFLDKRFGSAPEKVSWFTKPGQTYSVLPDNIKTGYHDSGYSPSEVINGINLIITPGSYIDPAPREKVFVKYFPESENTITLTPNIMSSLGFPEGMTISSTLNQAPDYTLNCNMNIDIIRHFTLDETRNVSFQHIGGGIDYFAGNNVKNRAIVISGVDDVKKYTICKELGDLLQCVYTMIHNMTNDNFLNSCIFTADKVVAARARTMKLTACVQDVSKKLSKNIHCVYFYQPIQSEEEANNISKGINFDLCNKNNNEIVFNVNRVLARNVLFLGTMEVNIPARNDHPMRDFLRDIITQIGNATTYAQTMLADPTLSPDQYKKISIQCMANTVVNKKGVVPSSTKRLFVPWDTPMPAGLSDTILLNSPGSLSNILQRLVRQRGGVRPKGVLNSLSTRRPTASIKIPLKPYTQTLSSRPTGRVIISRQSGDPVTPSHRYIQTVHDPLLPTRKRKPYYEISTLLKEVYNSIKIALPDSSDIDCEDYVYFLYNYFIYIGETPLDPNYLYALLTDQHFMSGSVTLNDFKRHYDSFAMTGSPVYSEEDVLPQIDNYSLLSPFQEPVEGLGKMGGRRDKTSKRRKYYRRNRRSMKNRT</sequence>
<evidence type="ECO:0000313" key="2">
    <source>
        <dbReference type="EMBL" id="QHU12321.1"/>
    </source>
</evidence>
<accession>A0A6C0K593</accession>
<dbReference type="AlphaFoldDB" id="A0A6C0K593"/>
<organism evidence="2">
    <name type="scientific">viral metagenome</name>
    <dbReference type="NCBI Taxonomy" id="1070528"/>
    <lineage>
        <taxon>unclassified sequences</taxon>
        <taxon>metagenomes</taxon>
        <taxon>organismal metagenomes</taxon>
    </lineage>
</organism>